<dbReference type="Proteomes" id="UP000770661">
    <property type="component" value="Unassembled WGS sequence"/>
</dbReference>
<protein>
    <submittedName>
        <fullName evidence="1">Uncharacterized protein</fullName>
    </submittedName>
</protein>
<dbReference type="PANTHER" id="PTHR46114">
    <property type="entry name" value="APPLE DOMAIN-CONTAINING PROTEIN"/>
    <property type="match status" value="1"/>
</dbReference>
<organism evidence="1 2">
    <name type="scientific">Chionoecetes opilio</name>
    <name type="common">Atlantic snow crab</name>
    <name type="synonym">Cancer opilio</name>
    <dbReference type="NCBI Taxonomy" id="41210"/>
    <lineage>
        <taxon>Eukaryota</taxon>
        <taxon>Metazoa</taxon>
        <taxon>Ecdysozoa</taxon>
        <taxon>Arthropoda</taxon>
        <taxon>Crustacea</taxon>
        <taxon>Multicrustacea</taxon>
        <taxon>Malacostraca</taxon>
        <taxon>Eumalacostraca</taxon>
        <taxon>Eucarida</taxon>
        <taxon>Decapoda</taxon>
        <taxon>Pleocyemata</taxon>
        <taxon>Brachyura</taxon>
        <taxon>Eubrachyura</taxon>
        <taxon>Majoidea</taxon>
        <taxon>Majidae</taxon>
        <taxon>Chionoecetes</taxon>
    </lineage>
</organism>
<dbReference type="OrthoDB" id="6354035at2759"/>
<reference evidence="1" key="1">
    <citation type="submission" date="2020-07" db="EMBL/GenBank/DDBJ databases">
        <title>The High-quality genome of the commercially important snow crab, Chionoecetes opilio.</title>
        <authorList>
            <person name="Jeong J.-H."/>
            <person name="Ryu S."/>
        </authorList>
    </citation>
    <scope>NUCLEOTIDE SEQUENCE</scope>
    <source>
        <strain evidence="1">MADBK_172401_WGS</strain>
        <tissue evidence="1">Digestive gland</tissue>
    </source>
</reference>
<evidence type="ECO:0000313" key="1">
    <source>
        <dbReference type="EMBL" id="KAG0717354.1"/>
    </source>
</evidence>
<comment type="caution">
    <text evidence="1">The sequence shown here is derived from an EMBL/GenBank/DDBJ whole genome shotgun (WGS) entry which is preliminary data.</text>
</comment>
<dbReference type="EMBL" id="JACEEZ010017772">
    <property type="protein sequence ID" value="KAG0717354.1"/>
    <property type="molecule type" value="Genomic_DNA"/>
</dbReference>
<evidence type="ECO:0000313" key="2">
    <source>
        <dbReference type="Proteomes" id="UP000770661"/>
    </source>
</evidence>
<dbReference type="AlphaFoldDB" id="A0A8J4Y6V3"/>
<dbReference type="PANTHER" id="PTHR46114:SF1">
    <property type="entry name" value="ZAD DOMAIN-CONTAINING PROTEIN"/>
    <property type="match status" value="1"/>
</dbReference>
<name>A0A8J4Y6V3_CHIOP</name>
<keyword evidence="2" id="KW-1185">Reference proteome</keyword>
<sequence length="148" mass="17532">MEKLKAGIFDGPQLRQLIRDPEFENLMNEVELEAWKAFVLVVKNFLGNNKARNYSELVTNMLTAFRNLGCNMSIKMYYLFSHMDRFPENLGSMSDEQGERFHQDMKVMETRYQGCWDTVMMADYCWTLKRDIPAAEYSRSSKKRKFKP</sequence>
<proteinExistence type="predicted"/>
<accession>A0A8J4Y6V3</accession>
<gene>
    <name evidence="1" type="ORF">GWK47_054642</name>
</gene>